<sequence>MAATGFDGEKYARMQADEIRNRLGKFGGKLYMEIGGKIFDDYHAARVLPGFRPDSKIRMLSTMKDELEAVICVNCNDIEKSKVRGDIGITYDLEALRMVDLYRSYGIKADNIVLTMYTGQPAADSFVRLLKERNINVSLHRPIPGYPTNTGLIVSDEGYGKNDYVSTDMPIVLVTGPGPGSGKMAVCLSQIYQDGRRGIKSGYAKFETFPVWSLPLNHPVNLAYEAATADLGDVNMIDPFHMEAYGKSAINYNRDVETFPVLKTILDGVMGHSPYRSPTDMGVNTVGFCISDDAAVQEASRREIVRRYFRVACDHLDGKVPADVVSRVDLLMKKAETSPENFLLYREVRRQADGADGPVAGIELPDGTVVTGKATGNLSAVSAAILNAIKVIAAVDGNFNPIPPETLKQVEILRTDVLGNDTKLRADEMLIALAISAKTSTESERAFSKLKKLRGCDLHGSVVLYPQDNSVLRKLGINVTCEPVHQDRILYRN</sequence>
<dbReference type="AlphaFoldDB" id="A0A3G3IH98"/>
<dbReference type="Gene3D" id="3.40.140.40">
    <property type="entry name" value="Domain of unknown function (DUF1846), C-terminal subdomain"/>
    <property type="match status" value="1"/>
</dbReference>
<evidence type="ECO:0000259" key="2">
    <source>
        <dbReference type="Pfam" id="PF20921"/>
    </source>
</evidence>
<reference evidence="3 4" key="1">
    <citation type="submission" date="2016-10" db="EMBL/GenBank/DDBJ databases">
        <title>Complete genome of the TMA-utilizing, human hosted archaeon Methanomethylophilus alvus Gen. nov, sp. nov., strain Mx-05, derived from a pure culture.</title>
        <authorList>
            <person name="Brugere J.-F."/>
            <person name="Ben Hania W."/>
            <person name="Chaudhary P.P."/>
            <person name="Gaci N."/>
            <person name="Borrel G."/>
            <person name="Cao Van Tuat L."/>
            <person name="Fardeau M.-L."/>
            <person name="Harris H.M.B."/>
            <person name="O'Toole P.W."/>
            <person name="Ollivier B."/>
        </authorList>
    </citation>
    <scope>NUCLEOTIDE SEQUENCE [LARGE SCALE GENOMIC DNA]</scope>
    <source>
        <strain evidence="3 4">Mx-05</strain>
    </source>
</reference>
<dbReference type="Pfam" id="PF20921">
    <property type="entry name" value="DUF1846_C"/>
    <property type="match status" value="1"/>
</dbReference>
<dbReference type="RefSeq" id="WP_015504982.1">
    <property type="nucleotide sequence ID" value="NZ_CAYARL010000026.1"/>
</dbReference>
<dbReference type="InterPro" id="IPR048496">
    <property type="entry name" value="DUF1846_N"/>
</dbReference>
<dbReference type="GeneID" id="41321878"/>
<dbReference type="Pfam" id="PF08903">
    <property type="entry name" value="DUF1846"/>
    <property type="match status" value="1"/>
</dbReference>
<accession>A0A3G3IH98</accession>
<dbReference type="Gene3D" id="3.10.630.10">
    <property type="entry name" value="dip2346 domain like"/>
    <property type="match status" value="1"/>
</dbReference>
<dbReference type="NCBIfam" id="NF010184">
    <property type="entry name" value="PRK13663.1"/>
    <property type="match status" value="1"/>
</dbReference>
<organism evidence="3 4">
    <name type="scientific">Methanomethylophilus alvi</name>
    <dbReference type="NCBI Taxonomy" id="1291540"/>
    <lineage>
        <taxon>Archaea</taxon>
        <taxon>Methanobacteriati</taxon>
        <taxon>Thermoplasmatota</taxon>
        <taxon>Thermoplasmata</taxon>
        <taxon>Methanomassiliicoccales</taxon>
        <taxon>Methanomethylophilaceae</taxon>
        <taxon>Methanomethylophilus</taxon>
    </lineage>
</organism>
<dbReference type="InterPro" id="IPR048441">
    <property type="entry name" value="DUF1846_C"/>
</dbReference>
<evidence type="ECO:0000313" key="4">
    <source>
        <dbReference type="Proteomes" id="UP000273278"/>
    </source>
</evidence>
<gene>
    <name evidence="3" type="ORF">BKD89_05380</name>
</gene>
<evidence type="ECO:0000259" key="1">
    <source>
        <dbReference type="Pfam" id="PF08903"/>
    </source>
</evidence>
<feature type="domain" description="DUF1846" evidence="1">
    <location>
        <begin position="5"/>
        <end position="335"/>
    </location>
</feature>
<name>A0A3G3IH98_9ARCH</name>
<dbReference type="EMBL" id="CP017686">
    <property type="protein sequence ID" value="AYQ55233.1"/>
    <property type="molecule type" value="Genomic_DNA"/>
</dbReference>
<dbReference type="OMA" id="HPVNIAY"/>
<dbReference type="Proteomes" id="UP000273278">
    <property type="component" value="Chromosome"/>
</dbReference>
<protein>
    <submittedName>
        <fullName evidence="3">Uncharacterized protein</fullName>
    </submittedName>
</protein>
<dbReference type="Gene3D" id="1.20.1570.10">
    <property type="entry name" value="dip2346 domain like"/>
    <property type="match status" value="1"/>
</dbReference>
<evidence type="ECO:0000313" key="3">
    <source>
        <dbReference type="EMBL" id="AYQ55233.1"/>
    </source>
</evidence>
<proteinExistence type="predicted"/>
<feature type="domain" description="DUF1846" evidence="2">
    <location>
        <begin position="344"/>
        <end position="491"/>
    </location>
</feature>